<evidence type="ECO:0000256" key="2">
    <source>
        <dbReference type="ARBA" id="ARBA00007809"/>
    </source>
</evidence>
<feature type="transmembrane region" description="Helical" evidence="9">
    <location>
        <begin position="214"/>
        <end position="235"/>
    </location>
</feature>
<keyword evidence="6" id="KW-0677">Repeat</keyword>
<dbReference type="FunFam" id="1.20.1280.290:FF:000002">
    <property type="entry name" value="Bidirectional sugar transporter SWEET"/>
    <property type="match status" value="1"/>
</dbReference>
<dbReference type="GO" id="GO:0051260">
    <property type="term" value="P:protein homooligomerization"/>
    <property type="evidence" value="ECO:0007669"/>
    <property type="project" value="UniProtKB-ARBA"/>
</dbReference>
<dbReference type="GO" id="GO:0012505">
    <property type="term" value="C:endomembrane system"/>
    <property type="evidence" value="ECO:0007669"/>
    <property type="project" value="UniProtKB-SubCell"/>
</dbReference>
<evidence type="ECO:0000256" key="6">
    <source>
        <dbReference type="ARBA" id="ARBA00022737"/>
    </source>
</evidence>
<evidence type="ECO:0000256" key="10">
    <source>
        <dbReference type="SAM" id="MobiDB-lite"/>
    </source>
</evidence>
<evidence type="ECO:0000256" key="1">
    <source>
        <dbReference type="ARBA" id="ARBA00004127"/>
    </source>
</evidence>
<dbReference type="Pfam" id="PF03083">
    <property type="entry name" value="MtN3_slv"/>
    <property type="match status" value="2"/>
</dbReference>
<gene>
    <name evidence="12" type="primary">LOC105125250</name>
</gene>
<dbReference type="PANTHER" id="PTHR10791:SF142">
    <property type="entry name" value="BIDIRECTIONAL SUGAR TRANSPORTER SWEET16"/>
    <property type="match status" value="1"/>
</dbReference>
<keyword evidence="3 9" id="KW-0813">Transport</keyword>
<comment type="function">
    <text evidence="9">Mediates both low-affinity uptake and efflux of sugar across the membrane.</text>
</comment>
<sequence>MLKKVHIESLLLCVFIPSRTSLRSIALFMASLSFFVGIIGNIISLLLFVSPIKTFWGVVKKKSTENYKGVPYITTLLSTSLWTFYGLIKPDILVVSVNGVGAISQFIYVTLFLIYAPKDTKVTMAKLAAILNVGFLGAVIVVALLAIHGNLRITIVGILCAALTIGMYAAPLSAMRRVIKTKSVEYMPFLLSFFLFLNGGVWSAYAVLVKDFYIGVPNAVGFVLGSAQLILYLIYKNKSASAKAMKAIEEDGSVHRNKDDEDDGDDEGNLKNRSLSKGNSLPKPSVNREHSLQKITKTLSSSNYELQCSSWANEAGIENGKLDNP</sequence>
<dbReference type="RefSeq" id="XP_011023917.1">
    <property type="nucleotide sequence ID" value="XM_011025615.1"/>
</dbReference>
<feature type="region of interest" description="Disordered" evidence="10">
    <location>
        <begin position="253"/>
        <end position="290"/>
    </location>
</feature>
<evidence type="ECO:0000256" key="4">
    <source>
        <dbReference type="ARBA" id="ARBA00022597"/>
    </source>
</evidence>
<feature type="transmembrane region" description="Helical" evidence="9">
    <location>
        <begin position="25"/>
        <end position="49"/>
    </location>
</feature>
<reference evidence="12" key="1">
    <citation type="submission" date="2025-08" db="UniProtKB">
        <authorList>
            <consortium name="RefSeq"/>
        </authorList>
    </citation>
    <scope>IDENTIFICATION</scope>
</reference>
<evidence type="ECO:0000256" key="8">
    <source>
        <dbReference type="ARBA" id="ARBA00023136"/>
    </source>
</evidence>
<comment type="similarity">
    <text evidence="2 9">Belongs to the SWEET sugar transporter family.</text>
</comment>
<dbReference type="Proteomes" id="UP000694918">
    <property type="component" value="Unplaced"/>
</dbReference>
<keyword evidence="7 9" id="KW-1133">Transmembrane helix</keyword>
<dbReference type="GO" id="GO:0005886">
    <property type="term" value="C:plasma membrane"/>
    <property type="evidence" value="ECO:0007669"/>
    <property type="project" value="UniProtKB-SubCell"/>
</dbReference>
<feature type="transmembrane region" description="Helical" evidence="9">
    <location>
        <begin position="70"/>
        <end position="88"/>
    </location>
</feature>
<keyword evidence="8 9" id="KW-0472">Membrane</keyword>
<dbReference type="InterPro" id="IPR004316">
    <property type="entry name" value="SWEET_rpt"/>
</dbReference>
<evidence type="ECO:0000313" key="11">
    <source>
        <dbReference type="Proteomes" id="UP000694918"/>
    </source>
</evidence>
<protein>
    <recommendedName>
        <fullName evidence="9">Bidirectional sugar transporter SWEET</fullName>
    </recommendedName>
</protein>
<dbReference type="Gene3D" id="1.20.1280.290">
    <property type="match status" value="2"/>
</dbReference>
<accession>A0AAJ6U5X0</accession>
<feature type="transmembrane region" description="Helical" evidence="9">
    <location>
        <begin position="94"/>
        <end position="115"/>
    </location>
</feature>
<dbReference type="AlphaFoldDB" id="A0AAJ6U5X0"/>
<feature type="transmembrane region" description="Helical" evidence="9">
    <location>
        <begin position="127"/>
        <end position="147"/>
    </location>
</feature>
<keyword evidence="5 9" id="KW-0812">Transmembrane</keyword>
<feature type="transmembrane region" description="Helical" evidence="9">
    <location>
        <begin position="153"/>
        <end position="174"/>
    </location>
</feature>
<proteinExistence type="inferred from homology"/>
<dbReference type="KEGG" id="peu:105125250"/>
<dbReference type="PANTHER" id="PTHR10791">
    <property type="entry name" value="RAG1-ACTIVATING PROTEIN 1"/>
    <property type="match status" value="1"/>
</dbReference>
<organism evidence="11 12">
    <name type="scientific">Populus euphratica</name>
    <name type="common">Euphrates poplar</name>
    <dbReference type="NCBI Taxonomy" id="75702"/>
    <lineage>
        <taxon>Eukaryota</taxon>
        <taxon>Viridiplantae</taxon>
        <taxon>Streptophyta</taxon>
        <taxon>Embryophyta</taxon>
        <taxon>Tracheophyta</taxon>
        <taxon>Spermatophyta</taxon>
        <taxon>Magnoliopsida</taxon>
        <taxon>eudicotyledons</taxon>
        <taxon>Gunneridae</taxon>
        <taxon>Pentapetalae</taxon>
        <taxon>rosids</taxon>
        <taxon>fabids</taxon>
        <taxon>Malpighiales</taxon>
        <taxon>Salicaceae</taxon>
        <taxon>Saliceae</taxon>
        <taxon>Populus</taxon>
    </lineage>
</organism>
<evidence type="ECO:0000256" key="9">
    <source>
        <dbReference type="RuleBase" id="RU910715"/>
    </source>
</evidence>
<comment type="subcellular location">
    <subcellularLocation>
        <location evidence="9">Cell membrane</location>
        <topology evidence="9">Multi-pass membrane protein</topology>
    </subcellularLocation>
    <subcellularLocation>
        <location evidence="1">Endomembrane system</location>
        <topology evidence="1">Multi-pass membrane protein</topology>
    </subcellularLocation>
</comment>
<keyword evidence="11" id="KW-1185">Reference proteome</keyword>
<feature type="transmembrane region" description="Helical" evidence="9">
    <location>
        <begin position="186"/>
        <end position="208"/>
    </location>
</feature>
<evidence type="ECO:0000256" key="5">
    <source>
        <dbReference type="ARBA" id="ARBA00022692"/>
    </source>
</evidence>
<evidence type="ECO:0000256" key="7">
    <source>
        <dbReference type="ARBA" id="ARBA00022989"/>
    </source>
</evidence>
<name>A0AAJ6U5X0_POPEU</name>
<keyword evidence="4 9" id="KW-0762">Sugar transport</keyword>
<dbReference type="GeneID" id="105125250"/>
<evidence type="ECO:0000256" key="3">
    <source>
        <dbReference type="ARBA" id="ARBA00022448"/>
    </source>
</evidence>
<dbReference type="GO" id="GO:0051119">
    <property type="term" value="F:sugar transmembrane transporter activity"/>
    <property type="evidence" value="ECO:0007669"/>
    <property type="project" value="InterPro"/>
</dbReference>
<evidence type="ECO:0000313" key="12">
    <source>
        <dbReference type="RefSeq" id="XP_011023917.1"/>
    </source>
</evidence>
<dbReference type="FunFam" id="1.20.1280.290:FF:000001">
    <property type="entry name" value="Bidirectional sugar transporter SWEET"/>
    <property type="match status" value="1"/>
</dbReference>
<dbReference type="InterPro" id="IPR047664">
    <property type="entry name" value="SWEET"/>
</dbReference>